<dbReference type="RefSeq" id="WP_093327820.1">
    <property type="nucleotide sequence ID" value="NZ_AP027363.1"/>
</dbReference>
<feature type="transmembrane region" description="Helical" evidence="5">
    <location>
        <begin position="305"/>
        <end position="322"/>
    </location>
</feature>
<feature type="transmembrane region" description="Helical" evidence="5">
    <location>
        <begin position="354"/>
        <end position="374"/>
    </location>
</feature>
<dbReference type="STRING" id="349064.SAMN05660429_00768"/>
<keyword evidence="8" id="KW-1185">Reference proteome</keyword>
<feature type="transmembrane region" description="Helical" evidence="5">
    <location>
        <begin position="21"/>
        <end position="44"/>
    </location>
</feature>
<evidence type="ECO:0000256" key="1">
    <source>
        <dbReference type="ARBA" id="ARBA00004141"/>
    </source>
</evidence>
<accession>A0A1I0ANG0</accession>
<dbReference type="GO" id="GO:0140359">
    <property type="term" value="F:ABC-type transporter activity"/>
    <property type="evidence" value="ECO:0007669"/>
    <property type="project" value="InterPro"/>
</dbReference>
<evidence type="ECO:0000256" key="2">
    <source>
        <dbReference type="ARBA" id="ARBA00022692"/>
    </source>
</evidence>
<feature type="transmembrane region" description="Helical" evidence="5">
    <location>
        <begin position="268"/>
        <end position="293"/>
    </location>
</feature>
<reference evidence="7 8" key="1">
    <citation type="submission" date="2016-10" db="EMBL/GenBank/DDBJ databases">
        <authorList>
            <person name="de Groot N.N."/>
        </authorList>
    </citation>
    <scope>NUCLEOTIDE SEQUENCE [LARGE SCALE GENOMIC DNA]</scope>
    <source>
        <strain evidence="7 8">DSM 19706</strain>
    </source>
</reference>
<evidence type="ECO:0000313" key="8">
    <source>
        <dbReference type="Proteomes" id="UP000199308"/>
    </source>
</evidence>
<feature type="domain" description="ABC-2 type transporter transmembrane" evidence="6">
    <location>
        <begin position="26"/>
        <end position="332"/>
    </location>
</feature>
<gene>
    <name evidence="7" type="ORF">SAMN05660429_00768</name>
</gene>
<dbReference type="AlphaFoldDB" id="A0A1I0ANG0"/>
<evidence type="ECO:0000259" key="6">
    <source>
        <dbReference type="Pfam" id="PF12698"/>
    </source>
</evidence>
<comment type="subcellular location">
    <subcellularLocation>
        <location evidence="1">Membrane</location>
        <topology evidence="1">Multi-pass membrane protein</topology>
    </subcellularLocation>
</comment>
<protein>
    <submittedName>
        <fullName evidence="7">Sodium transport system permease protein</fullName>
    </submittedName>
</protein>
<feature type="transmembrane region" description="Helical" evidence="5">
    <location>
        <begin position="234"/>
        <end position="256"/>
    </location>
</feature>
<evidence type="ECO:0000256" key="3">
    <source>
        <dbReference type="ARBA" id="ARBA00022989"/>
    </source>
</evidence>
<proteinExistence type="predicted"/>
<dbReference type="PANTHER" id="PTHR43471">
    <property type="entry name" value="ABC TRANSPORTER PERMEASE"/>
    <property type="match status" value="1"/>
</dbReference>
<evidence type="ECO:0000256" key="4">
    <source>
        <dbReference type="ARBA" id="ARBA00023136"/>
    </source>
</evidence>
<keyword evidence="2 5" id="KW-0812">Transmembrane</keyword>
<sequence>MMQFNALLFKELKEAFRDKRALAAALMLALMAPVMIFAISKMAIKEAVEKPDIFINVTGAEYAPKLIEAMAKENILLLSDVPQDKQTLWQERDVRLTIPESFAEDMVAGKQIKMTLSADYSDNALRSPLRRIKNTINGYSRNIGYRRMMVRGIDVKLMQPINLIEFDEAVPSSNAMFISMLLGIYLLMAAFMSGLSVAIDSSAGERERNVLEVILCQPVKTLNIVLAKLSCASLIAVIGVVLTLVLTSVAVSFIDLTTIGATFTLDGYTIAVLVALLLPICLFASALQLFFAFQAKSFKEAQSTVSMIIILPALIPAALTFIQDKPKWLEWAPISGQYLLMEDLFKAVPINMEMLFFTGVVTLVMTVVLVQTMAKKLTSEKTVLALS</sequence>
<dbReference type="OrthoDB" id="5486437at2"/>
<keyword evidence="4 5" id="KW-0472">Membrane</keyword>
<name>A0A1I0ANG0_THASX</name>
<feature type="transmembrane region" description="Helical" evidence="5">
    <location>
        <begin position="175"/>
        <end position="199"/>
    </location>
</feature>
<keyword evidence="3 5" id="KW-1133">Transmembrane helix</keyword>
<dbReference type="EMBL" id="FOHK01000003">
    <property type="protein sequence ID" value="SES95852.1"/>
    <property type="molecule type" value="Genomic_DNA"/>
</dbReference>
<dbReference type="InterPro" id="IPR013525">
    <property type="entry name" value="ABC2_TM"/>
</dbReference>
<dbReference type="GO" id="GO:0016020">
    <property type="term" value="C:membrane"/>
    <property type="evidence" value="ECO:0007669"/>
    <property type="project" value="UniProtKB-SubCell"/>
</dbReference>
<dbReference type="Proteomes" id="UP000199308">
    <property type="component" value="Unassembled WGS sequence"/>
</dbReference>
<evidence type="ECO:0000256" key="5">
    <source>
        <dbReference type="SAM" id="Phobius"/>
    </source>
</evidence>
<dbReference type="Pfam" id="PF12698">
    <property type="entry name" value="ABC2_membrane_3"/>
    <property type="match status" value="1"/>
</dbReference>
<dbReference type="PANTHER" id="PTHR43471:SF3">
    <property type="entry name" value="ABC TRANSPORTER PERMEASE PROTEIN NATB"/>
    <property type="match status" value="1"/>
</dbReference>
<organism evidence="7 8">
    <name type="scientific">Thalassotalea agarivorans</name>
    <name type="common">Thalassomonas agarivorans</name>
    <dbReference type="NCBI Taxonomy" id="349064"/>
    <lineage>
        <taxon>Bacteria</taxon>
        <taxon>Pseudomonadati</taxon>
        <taxon>Pseudomonadota</taxon>
        <taxon>Gammaproteobacteria</taxon>
        <taxon>Alteromonadales</taxon>
        <taxon>Colwelliaceae</taxon>
        <taxon>Thalassotalea</taxon>
    </lineage>
</organism>
<evidence type="ECO:0000313" key="7">
    <source>
        <dbReference type="EMBL" id="SES95852.1"/>
    </source>
</evidence>